<keyword evidence="11 15" id="KW-0333">Golgi apparatus</keyword>
<dbReference type="GO" id="GO:0047220">
    <property type="term" value="F:galactosylxylosylprotein 3-beta-galactosyltransferase activity"/>
    <property type="evidence" value="ECO:0007669"/>
    <property type="project" value="TreeGrafter"/>
</dbReference>
<comment type="pathway">
    <text evidence="3">Glycan metabolism; chondroitin sulfate biosynthesis.</text>
</comment>
<dbReference type="PANTHER" id="PTHR11214:SF3">
    <property type="entry name" value="BETA-1,3-GALACTOSYLTRANSFERASE 6"/>
    <property type="match status" value="1"/>
</dbReference>
<protein>
    <recommendedName>
        <fullName evidence="15">Hexosyltransferase</fullName>
        <ecNumber evidence="15">2.4.1.-</ecNumber>
    </recommendedName>
</protein>
<organism evidence="16">
    <name type="scientific">Panstrongylus lignarius</name>
    <dbReference type="NCBI Taxonomy" id="156445"/>
    <lineage>
        <taxon>Eukaryota</taxon>
        <taxon>Metazoa</taxon>
        <taxon>Ecdysozoa</taxon>
        <taxon>Arthropoda</taxon>
        <taxon>Hexapoda</taxon>
        <taxon>Insecta</taxon>
        <taxon>Pterygota</taxon>
        <taxon>Neoptera</taxon>
        <taxon>Paraneoptera</taxon>
        <taxon>Hemiptera</taxon>
        <taxon>Heteroptera</taxon>
        <taxon>Panheteroptera</taxon>
        <taxon>Cimicomorpha</taxon>
        <taxon>Reduviidae</taxon>
        <taxon>Triatominae</taxon>
        <taxon>Panstrongylus</taxon>
    </lineage>
</organism>
<evidence type="ECO:0000256" key="9">
    <source>
        <dbReference type="ARBA" id="ARBA00022968"/>
    </source>
</evidence>
<sequence>MRFRIAYISHILCFVLGVSVALLFMSYDIPEHIPHIEKEKFRCIILILSAPDNVEKRAAVRETWVKFLGTDFLYLFIIGSKDISSDQRSQIVKEHKSFGDILLVPVVDTYGNLSLKVLRSFQEVNSVYDFTYLIKTDDDTFLHIQELKKAIRLVPKQFLYWGYFSGNARVYRRGKWKELNWFLCDRYLPYALGGAYILTKDLVDFIAKNGDNFRLYRSEDVTVGTWLAPLNVYRMHDARFDTGTFTRGCQDDVIAIHDKSPDQLRIYHRRLMNGLGPCPEVKLKLQPYLYNWSVLPSQCCRTVRS</sequence>
<dbReference type="EC" id="2.4.1.-" evidence="15"/>
<keyword evidence="14" id="KW-0464">Manganese</keyword>
<evidence type="ECO:0000256" key="10">
    <source>
        <dbReference type="ARBA" id="ARBA00022989"/>
    </source>
</evidence>
<name>A0A224XSV4_9HEMI</name>
<dbReference type="GO" id="GO:0006024">
    <property type="term" value="P:glycosaminoglycan biosynthetic process"/>
    <property type="evidence" value="ECO:0007669"/>
    <property type="project" value="UniProtKB-ARBA"/>
</dbReference>
<dbReference type="Gene3D" id="3.90.550.50">
    <property type="match status" value="1"/>
</dbReference>
<evidence type="ECO:0000256" key="5">
    <source>
        <dbReference type="ARBA" id="ARBA00008661"/>
    </source>
</evidence>
<keyword evidence="12 15" id="KW-0472">Membrane</keyword>
<evidence type="ECO:0000256" key="1">
    <source>
        <dbReference type="ARBA" id="ARBA00001936"/>
    </source>
</evidence>
<dbReference type="InterPro" id="IPR002659">
    <property type="entry name" value="Glyco_trans_31"/>
</dbReference>
<comment type="pathway">
    <text evidence="4">Glycan metabolism; heparan sulfate biosynthesis.</text>
</comment>
<evidence type="ECO:0000256" key="8">
    <source>
        <dbReference type="ARBA" id="ARBA00022692"/>
    </source>
</evidence>
<keyword evidence="9 15" id="KW-0735">Signal-anchor</keyword>
<dbReference type="GO" id="GO:0000139">
    <property type="term" value="C:Golgi membrane"/>
    <property type="evidence" value="ECO:0007669"/>
    <property type="project" value="UniProtKB-SubCell"/>
</dbReference>
<keyword evidence="8 15" id="KW-0812">Transmembrane</keyword>
<evidence type="ECO:0000256" key="12">
    <source>
        <dbReference type="ARBA" id="ARBA00023136"/>
    </source>
</evidence>
<evidence type="ECO:0000256" key="4">
    <source>
        <dbReference type="ARBA" id="ARBA00005093"/>
    </source>
</evidence>
<reference evidence="16" key="1">
    <citation type="journal article" date="2018" name="PLoS Negl. Trop. Dis.">
        <title>An insight into the salivary gland and fat body transcriptome of Panstrongylus lignarius (Hemiptera: Heteroptera), the main vector of Chagas disease in Peru.</title>
        <authorList>
            <person name="Nevoa J.C."/>
            <person name="Mendes M.T."/>
            <person name="da Silva M.V."/>
            <person name="Soares S.C."/>
            <person name="Oliveira C.J.F."/>
            <person name="Ribeiro J.M.C."/>
        </authorList>
    </citation>
    <scope>NUCLEOTIDE SEQUENCE</scope>
</reference>
<evidence type="ECO:0000256" key="11">
    <source>
        <dbReference type="ARBA" id="ARBA00023034"/>
    </source>
</evidence>
<dbReference type="Pfam" id="PF01762">
    <property type="entry name" value="Galactosyl_T"/>
    <property type="match status" value="1"/>
</dbReference>
<evidence type="ECO:0000256" key="15">
    <source>
        <dbReference type="RuleBase" id="RU363063"/>
    </source>
</evidence>
<comment type="subcellular location">
    <subcellularLocation>
        <location evidence="2 15">Golgi apparatus membrane</location>
        <topology evidence="2 15">Single-pass type II membrane protein</topology>
    </subcellularLocation>
</comment>
<evidence type="ECO:0000256" key="7">
    <source>
        <dbReference type="ARBA" id="ARBA00022679"/>
    </source>
</evidence>
<dbReference type="EMBL" id="GFTR01004814">
    <property type="protein sequence ID" value="JAW11612.1"/>
    <property type="molecule type" value="Transcribed_RNA"/>
</dbReference>
<keyword evidence="7 16" id="KW-0808">Transferase</keyword>
<accession>A0A224XSV4</accession>
<dbReference type="GO" id="GO:0006493">
    <property type="term" value="P:protein O-linked glycosylation"/>
    <property type="evidence" value="ECO:0007669"/>
    <property type="project" value="TreeGrafter"/>
</dbReference>
<dbReference type="AlphaFoldDB" id="A0A224XSV4"/>
<proteinExistence type="inferred from homology"/>
<feature type="transmembrane region" description="Helical" evidence="15">
    <location>
        <begin position="7"/>
        <end position="27"/>
    </location>
</feature>
<evidence type="ECO:0000256" key="6">
    <source>
        <dbReference type="ARBA" id="ARBA00022676"/>
    </source>
</evidence>
<comment type="similarity">
    <text evidence="5 15">Belongs to the glycosyltransferase 31 family.</text>
</comment>
<keyword evidence="6 15" id="KW-0328">Glycosyltransferase</keyword>
<dbReference type="PANTHER" id="PTHR11214">
    <property type="entry name" value="BETA-1,3-N-ACETYLGLUCOSAMINYLTRANSFERASE"/>
    <property type="match status" value="1"/>
</dbReference>
<comment type="cofactor">
    <cofactor evidence="1">
        <name>Mn(2+)</name>
        <dbReference type="ChEBI" id="CHEBI:29035"/>
    </cofactor>
</comment>
<evidence type="ECO:0000256" key="13">
    <source>
        <dbReference type="ARBA" id="ARBA00023180"/>
    </source>
</evidence>
<evidence type="ECO:0000256" key="14">
    <source>
        <dbReference type="ARBA" id="ARBA00023211"/>
    </source>
</evidence>
<evidence type="ECO:0000256" key="2">
    <source>
        <dbReference type="ARBA" id="ARBA00004323"/>
    </source>
</evidence>
<keyword evidence="10 15" id="KW-1133">Transmembrane helix</keyword>
<evidence type="ECO:0000256" key="3">
    <source>
        <dbReference type="ARBA" id="ARBA00004840"/>
    </source>
</evidence>
<evidence type="ECO:0000313" key="16">
    <source>
        <dbReference type="EMBL" id="JAW11612.1"/>
    </source>
</evidence>
<dbReference type="FunFam" id="3.90.550.50:FF:000018">
    <property type="entry name" value="Hexosyltransferase"/>
    <property type="match status" value="1"/>
</dbReference>
<keyword evidence="13" id="KW-0325">Glycoprotein</keyword>